<reference evidence="2 3" key="1">
    <citation type="submission" date="2017-07" db="EMBL/GenBank/DDBJ databases">
        <title>First draft Genome Sequence of Nocardia cerradoensis isolated from human infection.</title>
        <authorList>
            <person name="Carrasco G."/>
        </authorList>
    </citation>
    <scope>NUCLEOTIDE SEQUENCE [LARGE SCALE GENOMIC DNA]</scope>
    <source>
        <strain evidence="2 3">CNM20130759</strain>
    </source>
</reference>
<feature type="region of interest" description="Disordered" evidence="1">
    <location>
        <begin position="111"/>
        <end position="208"/>
    </location>
</feature>
<gene>
    <name evidence="2" type="ORF">B7C42_06062</name>
</gene>
<accession>A0A231GYQ2</accession>
<dbReference type="AlphaFoldDB" id="A0A231GYQ2"/>
<name>A0A231GYQ2_9NOCA</name>
<protein>
    <submittedName>
        <fullName evidence="2">Uncharacterized protein</fullName>
    </submittedName>
</protein>
<dbReference type="Proteomes" id="UP000215506">
    <property type="component" value="Unassembled WGS sequence"/>
</dbReference>
<dbReference type="EMBL" id="NGAF01000017">
    <property type="protein sequence ID" value="OXR41720.1"/>
    <property type="molecule type" value="Genomic_DNA"/>
</dbReference>
<evidence type="ECO:0000313" key="3">
    <source>
        <dbReference type="Proteomes" id="UP000215506"/>
    </source>
</evidence>
<keyword evidence="3" id="KW-1185">Reference proteome</keyword>
<evidence type="ECO:0000313" key="2">
    <source>
        <dbReference type="EMBL" id="OXR41720.1"/>
    </source>
</evidence>
<comment type="caution">
    <text evidence="2">The sequence shown here is derived from an EMBL/GenBank/DDBJ whole genome shotgun (WGS) entry which is preliminary data.</text>
</comment>
<evidence type="ECO:0000256" key="1">
    <source>
        <dbReference type="SAM" id="MobiDB-lite"/>
    </source>
</evidence>
<organism evidence="2 3">
    <name type="scientific">Nocardia cerradoensis</name>
    <dbReference type="NCBI Taxonomy" id="85688"/>
    <lineage>
        <taxon>Bacteria</taxon>
        <taxon>Bacillati</taxon>
        <taxon>Actinomycetota</taxon>
        <taxon>Actinomycetes</taxon>
        <taxon>Mycobacteriales</taxon>
        <taxon>Nocardiaceae</taxon>
        <taxon>Nocardia</taxon>
    </lineage>
</organism>
<proteinExistence type="predicted"/>
<sequence>MGVGIVGRIRRRSGARYGIEESFTARAQHAGGPRLRCRGSVRLRRRRGERRARSVCGRGDSRARPCGPRSHAPRSRCGTLVRRRPCGAVYSDPDPGSDPECGTVRVARRRRLSGAGQRPGRFGQLAHEAAGAPDHGELVTRRRGGMAGHRSGRLGRVAGVGVGGQHSASRRNSRVRDRDGDRRARRSGHPGRSSRLQPHPSGVARPGR</sequence>
<feature type="region of interest" description="Disordered" evidence="1">
    <location>
        <begin position="57"/>
        <end position="76"/>
    </location>
</feature>